<reference evidence="2" key="1">
    <citation type="submission" date="2020-03" db="EMBL/GenBank/DDBJ databases">
        <title>Draft sequencing of Calidifontibacter sp. DB0510.</title>
        <authorList>
            <person name="Kim D.-U."/>
        </authorList>
    </citation>
    <scope>NUCLEOTIDE SEQUENCE</scope>
    <source>
        <strain evidence="2">DB0510</strain>
    </source>
</reference>
<protein>
    <submittedName>
        <fullName evidence="2">GNAT family N-acetyltransferase</fullName>
    </submittedName>
</protein>
<dbReference type="CDD" id="cd04301">
    <property type="entry name" value="NAT_SF"/>
    <property type="match status" value="1"/>
</dbReference>
<evidence type="ECO:0000313" key="3">
    <source>
        <dbReference type="Proteomes" id="UP000744769"/>
    </source>
</evidence>
<dbReference type="Proteomes" id="UP000744769">
    <property type="component" value="Unassembled WGS sequence"/>
</dbReference>
<dbReference type="RefSeq" id="WP_166196941.1">
    <property type="nucleotide sequence ID" value="NZ_JAAOIV010000007.1"/>
</dbReference>
<gene>
    <name evidence="2" type="ORF">G9U51_11060</name>
</gene>
<dbReference type="SUPFAM" id="SSF55729">
    <property type="entry name" value="Acyl-CoA N-acyltransferases (Nat)"/>
    <property type="match status" value="1"/>
</dbReference>
<feature type="domain" description="N-acetyltransferase" evidence="1">
    <location>
        <begin position="3"/>
        <end position="167"/>
    </location>
</feature>
<name>A0A967B2R4_9MICO</name>
<dbReference type="Gene3D" id="3.40.630.30">
    <property type="match status" value="1"/>
</dbReference>
<dbReference type="InterPro" id="IPR000182">
    <property type="entry name" value="GNAT_dom"/>
</dbReference>
<dbReference type="Pfam" id="PF00583">
    <property type="entry name" value="Acetyltransf_1"/>
    <property type="match status" value="1"/>
</dbReference>
<comment type="caution">
    <text evidence="2">The sequence shown here is derived from an EMBL/GenBank/DDBJ whole genome shotgun (WGS) entry which is preliminary data.</text>
</comment>
<dbReference type="PROSITE" id="PS51186">
    <property type="entry name" value="GNAT"/>
    <property type="match status" value="1"/>
</dbReference>
<sequence>MEFEISPLRPSDAEVIGPAHNRIWREAYAGLLPPAVLASRDDAAATRRWRERGEQVQEHGRSAEGAVNLVARFDGQPVGWISVGPGRDDDPPTPTELWALYVLPEHWGAGVAGRLVTAGLPPGPAHLWVLDGNERAIAFYRKVGFDIDGATKELGTTGAIERRMTRR</sequence>
<proteinExistence type="predicted"/>
<evidence type="ECO:0000259" key="1">
    <source>
        <dbReference type="PROSITE" id="PS51186"/>
    </source>
</evidence>
<dbReference type="GO" id="GO:0016747">
    <property type="term" value="F:acyltransferase activity, transferring groups other than amino-acyl groups"/>
    <property type="evidence" value="ECO:0007669"/>
    <property type="project" value="InterPro"/>
</dbReference>
<dbReference type="EMBL" id="JAAOIV010000007">
    <property type="protein sequence ID" value="NHN56315.1"/>
    <property type="molecule type" value="Genomic_DNA"/>
</dbReference>
<dbReference type="InterPro" id="IPR016181">
    <property type="entry name" value="Acyl_CoA_acyltransferase"/>
</dbReference>
<evidence type="ECO:0000313" key="2">
    <source>
        <dbReference type="EMBL" id="NHN56315.1"/>
    </source>
</evidence>
<organism evidence="2 3">
    <name type="scientific">Metallococcus carri</name>
    <dbReference type="NCBI Taxonomy" id="1656884"/>
    <lineage>
        <taxon>Bacteria</taxon>
        <taxon>Bacillati</taxon>
        <taxon>Actinomycetota</taxon>
        <taxon>Actinomycetes</taxon>
        <taxon>Micrococcales</taxon>
        <taxon>Dermacoccaceae</taxon>
        <taxon>Metallococcus</taxon>
    </lineage>
</organism>
<accession>A0A967B2R4</accession>
<dbReference type="AlphaFoldDB" id="A0A967B2R4"/>
<keyword evidence="3" id="KW-1185">Reference proteome</keyword>